<keyword evidence="1" id="KW-0862">Zinc</keyword>
<dbReference type="InterPro" id="IPR036875">
    <property type="entry name" value="Znf_CCHC_sf"/>
</dbReference>
<dbReference type="SMART" id="SM00343">
    <property type="entry name" value="ZnF_C2HC"/>
    <property type="match status" value="2"/>
</dbReference>
<dbReference type="Pfam" id="PF22936">
    <property type="entry name" value="Pol_BBD"/>
    <property type="match status" value="1"/>
</dbReference>
<keyword evidence="1" id="KW-0479">Metal-binding</keyword>
<dbReference type="Gene3D" id="4.10.60.10">
    <property type="entry name" value="Zinc finger, CCHC-type"/>
    <property type="match status" value="1"/>
</dbReference>
<keyword evidence="1" id="KW-0863">Zinc-finger</keyword>
<feature type="domain" description="CCHC-type" evidence="2">
    <location>
        <begin position="272"/>
        <end position="287"/>
    </location>
</feature>
<dbReference type="SUPFAM" id="SSF57756">
    <property type="entry name" value="Retrovirus zinc finger-like domains"/>
    <property type="match status" value="1"/>
</dbReference>
<dbReference type="AlphaFoldDB" id="A0A8X8WEK1"/>
<evidence type="ECO:0000259" key="2">
    <source>
        <dbReference type="PROSITE" id="PS50158"/>
    </source>
</evidence>
<name>A0A8X8WEK1_SALSN</name>
<reference evidence="3" key="1">
    <citation type="submission" date="2018-01" db="EMBL/GenBank/DDBJ databases">
        <authorList>
            <person name="Mao J.F."/>
        </authorList>
    </citation>
    <scope>NUCLEOTIDE SEQUENCE</scope>
    <source>
        <strain evidence="3">Huo1</strain>
        <tissue evidence="3">Leaf</tissue>
    </source>
</reference>
<proteinExistence type="predicted"/>
<reference evidence="3" key="2">
    <citation type="submission" date="2020-08" db="EMBL/GenBank/DDBJ databases">
        <title>Plant Genome Project.</title>
        <authorList>
            <person name="Zhang R.-G."/>
        </authorList>
    </citation>
    <scope>NUCLEOTIDE SEQUENCE</scope>
    <source>
        <strain evidence="3">Huo1</strain>
        <tissue evidence="3">Leaf</tissue>
    </source>
</reference>
<protein>
    <recommendedName>
        <fullName evidence="2">CCHC-type domain-containing protein</fullName>
    </recommendedName>
</protein>
<keyword evidence="4" id="KW-1185">Reference proteome</keyword>
<dbReference type="InterPro" id="IPR054722">
    <property type="entry name" value="PolX-like_BBD"/>
</dbReference>
<comment type="caution">
    <text evidence="3">The sequence shown here is derived from an EMBL/GenBank/DDBJ whole genome shotgun (WGS) entry which is preliminary data.</text>
</comment>
<dbReference type="EMBL" id="PNBA02000017">
    <property type="protein sequence ID" value="KAG6393720.1"/>
    <property type="molecule type" value="Genomic_DNA"/>
</dbReference>
<evidence type="ECO:0000313" key="4">
    <source>
        <dbReference type="Proteomes" id="UP000298416"/>
    </source>
</evidence>
<dbReference type="Proteomes" id="UP000298416">
    <property type="component" value="Unassembled WGS sequence"/>
</dbReference>
<dbReference type="GO" id="GO:0008270">
    <property type="term" value="F:zinc ion binding"/>
    <property type="evidence" value="ECO:0007669"/>
    <property type="project" value="UniProtKB-KW"/>
</dbReference>
<accession>A0A8X8WEK1</accession>
<dbReference type="PROSITE" id="PS50158">
    <property type="entry name" value="ZF_CCHC"/>
    <property type="match status" value="1"/>
</dbReference>
<dbReference type="InterPro" id="IPR001878">
    <property type="entry name" value="Znf_CCHC"/>
</dbReference>
<evidence type="ECO:0000313" key="3">
    <source>
        <dbReference type="EMBL" id="KAG6393720.1"/>
    </source>
</evidence>
<dbReference type="GO" id="GO:0003676">
    <property type="term" value="F:nucleic acid binding"/>
    <property type="evidence" value="ECO:0007669"/>
    <property type="project" value="InterPro"/>
</dbReference>
<dbReference type="PANTHER" id="PTHR35317">
    <property type="entry name" value="OS04G0629600 PROTEIN"/>
    <property type="match status" value="1"/>
</dbReference>
<dbReference type="Pfam" id="PF14223">
    <property type="entry name" value="Retrotran_gag_2"/>
    <property type="match status" value="1"/>
</dbReference>
<evidence type="ECO:0000256" key="1">
    <source>
        <dbReference type="PROSITE-ProRule" id="PRU00047"/>
    </source>
</evidence>
<gene>
    <name evidence="3" type="ORF">SASPL_144287</name>
</gene>
<organism evidence="3">
    <name type="scientific">Salvia splendens</name>
    <name type="common">Scarlet sage</name>
    <dbReference type="NCBI Taxonomy" id="180675"/>
    <lineage>
        <taxon>Eukaryota</taxon>
        <taxon>Viridiplantae</taxon>
        <taxon>Streptophyta</taxon>
        <taxon>Embryophyta</taxon>
        <taxon>Tracheophyta</taxon>
        <taxon>Spermatophyta</taxon>
        <taxon>Magnoliopsida</taxon>
        <taxon>eudicotyledons</taxon>
        <taxon>Gunneridae</taxon>
        <taxon>Pentapetalae</taxon>
        <taxon>asterids</taxon>
        <taxon>lamiids</taxon>
        <taxon>Lamiales</taxon>
        <taxon>Lamiaceae</taxon>
        <taxon>Nepetoideae</taxon>
        <taxon>Mentheae</taxon>
        <taxon>Salviinae</taxon>
        <taxon>Salvia</taxon>
        <taxon>Salvia subgen. Calosphace</taxon>
        <taxon>core Calosphace</taxon>
    </lineage>
</organism>
<sequence length="520" mass="58143">METGSMAVGVMSAGPPILDGSNYQIWQIRMQAFLEGADLWEAVENDYEVPPLGDNPTVAQIRANKERVTRKAKARSSLYVAVTPIIFNRIMHLDSAMSIWEFLKKEYKGNKRIKAMKAMNLKRKLERLQMKDGESIQEFADKLLDTTNKLAVLGTDLGDERLIEKLLCLVPEKFEATIASLENTKEISEMLFAEVVSALQAQEQRKMLRTGEATIEGAMRAKVKHGSNWKKKADTKTYAAGSQPGKGGNEACKHCGKNGHPFFKCWRRPDVKCRKCGKIGHIERICKGNNSPQEEAQAATGEVEQLFVASCHATGTTNEGWLVDSGCSNHMSGNLAIFTEIDNKDFDITVKIGNGELLEVKGKGNVLLEGTEGMKLLSDVYFVPKLDQNLLSVGRLVEKGMSVTFENQRCVISSKDGKFLFKIPMQNKVFAFDPAKRGSTAMACVQGEQEELWHRRMSHFHCKGLEYMQRNGLAEDMPQLKGRMDDVRLACKGNLQGNHFRDQAGERGKSFSWCTRIFVV</sequence>
<dbReference type="PANTHER" id="PTHR35317:SF24">
    <property type="entry name" value="RETROVIRUS-RELATED POL POLYPROTEIN FROM TRANSPOSON TNT 1-94"/>
    <property type="match status" value="1"/>
</dbReference>